<sequence length="51" mass="6025">MKQKLKAWFEQLLSGSAPVAAERDINIELLFPLSQLYGMEYYPALHRYHEK</sequence>
<evidence type="ECO:0000313" key="5">
    <source>
        <dbReference type="Proteomes" id="UP000566985"/>
    </source>
</evidence>
<dbReference type="EMBL" id="JABWPM010000001">
    <property type="protein sequence ID" value="NUY94971.1"/>
    <property type="molecule type" value="Genomic_DNA"/>
</dbReference>
<dbReference type="AlphaFoldDB" id="A0A653YY42"/>
<dbReference type="RefSeq" id="WP_162836813.1">
    <property type="nucleotide sequence ID" value="NZ_CAUQFK010000004.1"/>
</dbReference>
<protein>
    <submittedName>
        <fullName evidence="2">Uncharacterized protein</fullName>
    </submittedName>
</protein>
<organism evidence="2 5">
    <name type="scientific">Pantoea brenneri</name>
    <dbReference type="NCBI Taxonomy" id="472694"/>
    <lineage>
        <taxon>Bacteria</taxon>
        <taxon>Pseudomonadati</taxon>
        <taxon>Pseudomonadota</taxon>
        <taxon>Gammaproteobacteria</taxon>
        <taxon>Enterobacterales</taxon>
        <taxon>Erwiniaceae</taxon>
        <taxon>Pantoea</taxon>
    </lineage>
</organism>
<gene>
    <name evidence="1" type="ORF">AABB92_03080</name>
    <name evidence="2" type="ORF">HU668_00685</name>
    <name evidence="3" type="ORF">PANT111_430004</name>
</gene>
<dbReference type="EMBL" id="CABWMH010000038">
    <property type="protein sequence ID" value="VXC47580.1"/>
    <property type="molecule type" value="Genomic_DNA"/>
</dbReference>
<evidence type="ECO:0000313" key="6">
    <source>
        <dbReference type="Proteomes" id="UP001468095"/>
    </source>
</evidence>
<keyword evidence="6" id="KW-1185">Reference proteome</keyword>
<reference evidence="3 4" key="1">
    <citation type="submission" date="2019-10" db="EMBL/GenBank/DDBJ databases">
        <authorList>
            <person name="Karimi E."/>
        </authorList>
    </citation>
    <scope>NUCLEOTIDE SEQUENCE [LARGE SCALE GENOMIC DNA]</scope>
    <source>
        <strain evidence="3">Pantoea sp. 111</strain>
    </source>
</reference>
<evidence type="ECO:0000313" key="2">
    <source>
        <dbReference type="EMBL" id="NUY94971.1"/>
    </source>
</evidence>
<comment type="caution">
    <text evidence="2">The sequence shown here is derived from an EMBL/GenBank/DDBJ whole genome shotgun (WGS) entry which is preliminary data.</text>
</comment>
<dbReference type="Proteomes" id="UP001468095">
    <property type="component" value="Unassembled WGS sequence"/>
</dbReference>
<name>A0A653YY42_9GAMM</name>
<evidence type="ECO:0000313" key="1">
    <source>
        <dbReference type="EMBL" id="MEL7694648.1"/>
    </source>
</evidence>
<proteinExistence type="predicted"/>
<dbReference type="GeneID" id="57343629"/>
<dbReference type="EMBL" id="JBCGBG010000001">
    <property type="protein sequence ID" value="MEL7694648.1"/>
    <property type="molecule type" value="Genomic_DNA"/>
</dbReference>
<reference evidence="1 6" key="3">
    <citation type="submission" date="2024-04" db="EMBL/GenBank/DDBJ databases">
        <authorList>
            <person name="Suleimanova A.D."/>
            <person name="Pudova D.S."/>
            <person name="Shagimardanova E.I."/>
            <person name="Sharipova M.R."/>
        </authorList>
    </citation>
    <scope>NUCLEOTIDE SEQUENCE [LARGE SCALE GENOMIC DNA]</scope>
    <source>
        <strain evidence="1 6">3.1</strain>
    </source>
</reference>
<dbReference type="Proteomes" id="UP000566985">
    <property type="component" value="Unassembled WGS sequence"/>
</dbReference>
<evidence type="ECO:0000313" key="3">
    <source>
        <dbReference type="EMBL" id="VXC47580.1"/>
    </source>
</evidence>
<accession>A0A653YY42</accession>
<reference evidence="2 5" key="2">
    <citation type="submission" date="2020-05" db="EMBL/GenBank/DDBJ databases">
        <title>Whole Genome Sequences of Enterobacteriales Associated with the International Space Station.</title>
        <authorList>
            <person name="Bharadwaj A."/>
            <person name="Daudu R."/>
            <person name="Singh N."/>
            <person name="Wood J."/>
            <person name="Debieu M."/>
            <person name="Mason C."/>
            <person name="Wang C."/>
            <person name="Venkateswaran K."/>
        </authorList>
    </citation>
    <scope>NUCLEOTIDE SEQUENCE [LARGE SCALE GENOMIC DNA]</scope>
    <source>
        <strain evidence="2 5">IF5SW-B1</strain>
    </source>
</reference>
<evidence type="ECO:0000313" key="4">
    <source>
        <dbReference type="Proteomes" id="UP000433737"/>
    </source>
</evidence>
<dbReference type="Proteomes" id="UP000433737">
    <property type="component" value="Unassembled WGS sequence"/>
</dbReference>